<dbReference type="PANTHER" id="PTHR43465">
    <property type="entry name" value="DUF1680 DOMAIN PROTEIN (AFU_ORTHOLOGUE AFUA_1G08910)"/>
    <property type="match status" value="1"/>
</dbReference>
<evidence type="ECO:0000259" key="1">
    <source>
        <dbReference type="Pfam" id="PF07944"/>
    </source>
</evidence>
<evidence type="ECO:0000313" key="2">
    <source>
        <dbReference type="EMBL" id="SNC66622.1"/>
    </source>
</evidence>
<proteinExistence type="predicted"/>
<name>A0A212TKT4_9BACT</name>
<accession>A0A212TKT4</accession>
<dbReference type="EMBL" id="FYEW01000001">
    <property type="protein sequence ID" value="SNC66622.1"/>
    <property type="molecule type" value="Genomic_DNA"/>
</dbReference>
<dbReference type="InterPro" id="IPR012878">
    <property type="entry name" value="Beta-AFase-like_GH127_cat"/>
</dbReference>
<keyword evidence="3" id="KW-1185">Reference proteome</keyword>
<reference evidence="3" key="1">
    <citation type="submission" date="2017-06" db="EMBL/GenBank/DDBJ databases">
        <authorList>
            <person name="Varghese N."/>
            <person name="Submissions S."/>
        </authorList>
    </citation>
    <scope>NUCLEOTIDE SEQUENCE [LARGE SCALE GENOMIC DNA]</scope>
    <source>
        <strain evidence="3">DSM 11116</strain>
    </source>
</reference>
<dbReference type="Pfam" id="PF07944">
    <property type="entry name" value="Beta-AFase-like_GH127_cat"/>
    <property type="match status" value="1"/>
</dbReference>
<feature type="domain" description="Non-reducing end beta-L-arabinofuranosidase-like GH127 catalytic" evidence="1">
    <location>
        <begin position="37"/>
        <end position="146"/>
    </location>
</feature>
<organism evidence="2 3">
    <name type="scientific">Hymenobacter gelipurpurascens</name>
    <dbReference type="NCBI Taxonomy" id="89968"/>
    <lineage>
        <taxon>Bacteria</taxon>
        <taxon>Pseudomonadati</taxon>
        <taxon>Bacteroidota</taxon>
        <taxon>Cytophagia</taxon>
        <taxon>Cytophagales</taxon>
        <taxon>Hymenobacteraceae</taxon>
        <taxon>Hymenobacter</taxon>
    </lineage>
</organism>
<gene>
    <name evidence="2" type="ORF">SAMN06265337_1673</name>
</gene>
<dbReference type="AlphaFoldDB" id="A0A212TKT4"/>
<dbReference type="Proteomes" id="UP000198131">
    <property type="component" value="Unassembled WGS sequence"/>
</dbReference>
<dbReference type="InterPro" id="IPR049174">
    <property type="entry name" value="Beta-AFase-like"/>
</dbReference>
<dbReference type="PANTHER" id="PTHR43465:SF2">
    <property type="entry name" value="DUF1680 DOMAIN PROTEIN (AFU_ORTHOLOGUE AFUA_1G08910)"/>
    <property type="match status" value="1"/>
</dbReference>
<protein>
    <submittedName>
        <fullName evidence="2">Beta-L-arabinofuranosidase, GH127</fullName>
    </submittedName>
</protein>
<sequence>MKGLFPSLVAASLLSSSGLAQSIKHSDYPIQAISFTKVKLADNFWLPRLKTNTDVTIPASFQRCEATNRVKNFEMAAKKGKFATIFPFDDSDIYKTLEGASYSLKLYPNEKLDAYMDELIRKVAAAQGPDGYLYTACTIDPAHPHEWAGPER</sequence>
<evidence type="ECO:0000313" key="3">
    <source>
        <dbReference type="Proteomes" id="UP000198131"/>
    </source>
</evidence>